<comment type="caution">
    <text evidence="1">The sequence shown here is derived from an EMBL/GenBank/DDBJ whole genome shotgun (WGS) entry which is preliminary data.</text>
</comment>
<dbReference type="EMBL" id="ACKO02000044">
    <property type="protein sequence ID" value="EET42612.1"/>
    <property type="molecule type" value="Genomic_DNA"/>
</dbReference>
<keyword evidence="2" id="KW-1185">Reference proteome</keyword>
<name>C6MAQ0_NEISI</name>
<organism evidence="1 2">
    <name type="scientific">Neisseria sicca ATCC 29256</name>
    <dbReference type="NCBI Taxonomy" id="547045"/>
    <lineage>
        <taxon>Bacteria</taxon>
        <taxon>Pseudomonadati</taxon>
        <taxon>Pseudomonadota</taxon>
        <taxon>Betaproteobacteria</taxon>
        <taxon>Neisseriales</taxon>
        <taxon>Neisseriaceae</taxon>
        <taxon>Neisseria</taxon>
    </lineage>
</organism>
<evidence type="ECO:0000313" key="2">
    <source>
        <dbReference type="Proteomes" id="UP000005365"/>
    </source>
</evidence>
<accession>C6MAQ0</accession>
<dbReference type="Proteomes" id="UP000005365">
    <property type="component" value="Unassembled WGS sequence"/>
</dbReference>
<reference evidence="1" key="1">
    <citation type="submission" date="2009-07" db="EMBL/GenBank/DDBJ databases">
        <authorList>
            <person name="Weinstock G."/>
            <person name="Sodergren E."/>
            <person name="Clifton S."/>
            <person name="Fulton L."/>
            <person name="Fulton B."/>
            <person name="Courtney L."/>
            <person name="Fronick C."/>
            <person name="Harrison M."/>
            <person name="Strong C."/>
            <person name="Farmer C."/>
            <person name="Delahaunty K."/>
            <person name="Markovic C."/>
            <person name="Hall O."/>
            <person name="Minx P."/>
            <person name="Tomlinson C."/>
            <person name="Mitreva M."/>
            <person name="Nelson J."/>
            <person name="Hou S."/>
            <person name="Wollam A."/>
            <person name="Pepin K.H."/>
            <person name="Johnson M."/>
            <person name="Bhonagiri V."/>
            <person name="Nash W.E."/>
            <person name="Warren W."/>
            <person name="Chinwalla A."/>
            <person name="Mardis E.R."/>
            <person name="Wilson R.K."/>
        </authorList>
    </citation>
    <scope>NUCLEOTIDE SEQUENCE [LARGE SCALE GENOMIC DNA]</scope>
    <source>
        <strain evidence="1">ATCC 29256</strain>
    </source>
</reference>
<evidence type="ECO:0000313" key="1">
    <source>
        <dbReference type="EMBL" id="EET42612.1"/>
    </source>
</evidence>
<protein>
    <submittedName>
        <fullName evidence="1">Uncharacterized protein</fullName>
    </submittedName>
</protein>
<gene>
    <name evidence="1" type="ORF">NEISICOT_03633</name>
</gene>
<dbReference type="AlphaFoldDB" id="C6MAQ0"/>
<proteinExistence type="predicted"/>
<sequence>MPCGTHPTDGFKGRLKKRSRRLFHLPCDKRLPEKFLLLMFRAFFFRRPVILESAATCPLPVGEGWGEGIPKMAATFLNT</sequence>